<dbReference type="Gene3D" id="3.40.50.920">
    <property type="match status" value="1"/>
</dbReference>
<comment type="similarity">
    <text evidence="1">Belongs to the pyruvate:ferredoxin/flavodoxin oxidoreductase family.</text>
</comment>
<feature type="domain" description="Pyruvate flavodoxin/ferredoxin oxidoreductase pyrimidine binding" evidence="4">
    <location>
        <begin position="15"/>
        <end position="228"/>
    </location>
</feature>
<evidence type="ECO:0000313" key="6">
    <source>
        <dbReference type="EMBL" id="MCG4617878.1"/>
    </source>
</evidence>
<name>A0AAJ1BBI3_9ACTO</name>
<dbReference type="SUPFAM" id="SSF52518">
    <property type="entry name" value="Thiamin diphosphate-binding fold (THDP-binding)"/>
    <property type="match status" value="1"/>
</dbReference>
<dbReference type="RefSeq" id="WP_024060019.1">
    <property type="nucleotide sequence ID" value="NZ_CBCTPO010000007.1"/>
</dbReference>
<evidence type="ECO:0000256" key="2">
    <source>
        <dbReference type="ARBA" id="ARBA00023002"/>
    </source>
</evidence>
<dbReference type="PANTHER" id="PTHR32154">
    <property type="entry name" value="PYRUVATE-FLAVODOXIN OXIDOREDUCTASE-RELATED"/>
    <property type="match status" value="1"/>
</dbReference>
<dbReference type="SUPFAM" id="SSF52922">
    <property type="entry name" value="TK C-terminal domain-like"/>
    <property type="match status" value="1"/>
</dbReference>
<evidence type="ECO:0000259" key="4">
    <source>
        <dbReference type="Pfam" id="PF01855"/>
    </source>
</evidence>
<dbReference type="GO" id="GO:0016491">
    <property type="term" value="F:oxidoreductase activity"/>
    <property type="evidence" value="ECO:0007669"/>
    <property type="project" value="UniProtKB-KW"/>
</dbReference>
<comment type="caution">
    <text evidence="6">The sequence shown here is derived from an EMBL/GenBank/DDBJ whole genome shotgun (WGS) entry which is preliminary data.</text>
</comment>
<organism evidence="6 7">
    <name type="scientific">Varibaculum cambriense</name>
    <dbReference type="NCBI Taxonomy" id="184870"/>
    <lineage>
        <taxon>Bacteria</taxon>
        <taxon>Bacillati</taxon>
        <taxon>Actinomycetota</taxon>
        <taxon>Actinomycetes</taxon>
        <taxon>Actinomycetales</taxon>
        <taxon>Actinomycetaceae</taxon>
        <taxon>Varibaculum</taxon>
    </lineage>
</organism>
<dbReference type="FunFam" id="3.40.50.970:FF:000012">
    <property type="entry name" value="Pyruvate:ferredoxin (Flavodoxin) oxidoreductase"/>
    <property type="match status" value="1"/>
</dbReference>
<dbReference type="Gene3D" id="3.40.50.970">
    <property type="match status" value="1"/>
</dbReference>
<keyword evidence="2" id="KW-0560">Oxidoreductase</keyword>
<feature type="compositionally biased region" description="Polar residues" evidence="3">
    <location>
        <begin position="403"/>
        <end position="415"/>
    </location>
</feature>
<evidence type="ECO:0000259" key="5">
    <source>
        <dbReference type="Pfam" id="PF17147"/>
    </source>
</evidence>
<dbReference type="InterPro" id="IPR009014">
    <property type="entry name" value="Transketo_C/PFOR_II"/>
</dbReference>
<dbReference type="CDD" id="cd07034">
    <property type="entry name" value="TPP_PYR_PFOR_IOR-alpha_like"/>
    <property type="match status" value="1"/>
</dbReference>
<gene>
    <name evidence="6" type="primary">porA</name>
    <name evidence="6" type="ORF">L0M99_05160</name>
</gene>
<dbReference type="InterPro" id="IPR050722">
    <property type="entry name" value="Pyruvate:ferred/Flavod_OxRd"/>
</dbReference>
<evidence type="ECO:0000256" key="1">
    <source>
        <dbReference type="ARBA" id="ARBA00009032"/>
    </source>
</evidence>
<sequence length="421" mass="45561">MLKQIEGSQAIAQSVAACSPEVVSAYPISPQTHIVEALSALVKAGKMGSAEYINVESEFAAMSACIGASAVGARTYTATASQGLLYMVEAVYNAAGLGLPIVMTVANRAIGGPINIWNDHSDTMSQRESGWLQLFAENNQEASDLHVQAFRIAEELSVPVMVCMDGFILTHAVEQVDVPEKEQVEKFLPPYTPRVVLDPADPITIGAMVGPEAFTEVKYLQHVKQLQALELIPKVQAEFKNIFGRDSGGLVRPYRIEDAETVIVAMGSVLGTIKDVVDQRREAGEKIGVLGICSFRPFPFEQVAKYLGGAKRFVCIEKAFSLGIGGIVASHCRSALSRAGKSVRDYEVIAGLGGRNITEHSLEQVLDQVAADQLEHLTFLDLDQELVEAELEREKATRRSGPISENIQRHATQRANAARGI</sequence>
<protein>
    <submittedName>
        <fullName evidence="6">Pyruvate ferredoxin oxidoreductase</fullName>
    </submittedName>
</protein>
<dbReference type="Pfam" id="PF01855">
    <property type="entry name" value="POR_N"/>
    <property type="match status" value="1"/>
</dbReference>
<dbReference type="InterPro" id="IPR029061">
    <property type="entry name" value="THDP-binding"/>
</dbReference>
<dbReference type="GO" id="GO:0000287">
    <property type="term" value="F:magnesium ion binding"/>
    <property type="evidence" value="ECO:0007669"/>
    <property type="project" value="UniProtKB-ARBA"/>
</dbReference>
<dbReference type="Proteomes" id="UP001200537">
    <property type="component" value="Unassembled WGS sequence"/>
</dbReference>
<dbReference type="GO" id="GO:0006979">
    <property type="term" value="P:response to oxidative stress"/>
    <property type="evidence" value="ECO:0007669"/>
    <property type="project" value="TreeGrafter"/>
</dbReference>
<reference evidence="6" key="1">
    <citation type="submission" date="2022-01" db="EMBL/GenBank/DDBJ databases">
        <title>Collection of gut derived symbiotic bacterial strains cultured from healthy donors.</title>
        <authorList>
            <person name="Lin H."/>
            <person name="Kohout C."/>
            <person name="Waligurski E."/>
            <person name="Pamer E.G."/>
        </authorList>
    </citation>
    <scope>NUCLEOTIDE SEQUENCE</scope>
    <source>
        <strain evidence="6">DFI.7.46</strain>
    </source>
</reference>
<evidence type="ECO:0000313" key="7">
    <source>
        <dbReference type="Proteomes" id="UP001200537"/>
    </source>
</evidence>
<dbReference type="Pfam" id="PF17147">
    <property type="entry name" value="PFOR_II"/>
    <property type="match status" value="1"/>
</dbReference>
<dbReference type="EMBL" id="JAKNHJ010000008">
    <property type="protein sequence ID" value="MCG4617878.1"/>
    <property type="molecule type" value="Genomic_DNA"/>
</dbReference>
<accession>A0AAJ1BBI3</accession>
<feature type="region of interest" description="Disordered" evidence="3">
    <location>
        <begin position="397"/>
        <end position="421"/>
    </location>
</feature>
<proteinExistence type="inferred from homology"/>
<feature type="domain" description="Pyruvate:ferredoxin oxidoreductase core" evidence="5">
    <location>
        <begin position="259"/>
        <end position="359"/>
    </location>
</feature>
<dbReference type="PROSITE" id="PS51257">
    <property type="entry name" value="PROKAR_LIPOPROTEIN"/>
    <property type="match status" value="1"/>
</dbReference>
<dbReference type="InterPro" id="IPR033412">
    <property type="entry name" value="PFOR_II"/>
</dbReference>
<evidence type="ECO:0000256" key="3">
    <source>
        <dbReference type="SAM" id="MobiDB-lite"/>
    </source>
</evidence>
<dbReference type="AlphaFoldDB" id="A0AAJ1BBI3"/>
<keyword evidence="6" id="KW-0670">Pyruvate</keyword>
<dbReference type="InterPro" id="IPR002880">
    <property type="entry name" value="Pyrv_Fd/Flavodoxin_OxRdtase_N"/>
</dbReference>
<dbReference type="PANTHER" id="PTHR32154:SF0">
    <property type="entry name" value="PYRUVATE-FLAVODOXIN OXIDOREDUCTASE-RELATED"/>
    <property type="match status" value="1"/>
</dbReference>